<dbReference type="InterPro" id="IPR005119">
    <property type="entry name" value="LysR_subst-bd"/>
</dbReference>
<protein>
    <submittedName>
        <fullName evidence="6">LysR family transcriptional regulator</fullName>
    </submittedName>
</protein>
<evidence type="ECO:0000256" key="3">
    <source>
        <dbReference type="ARBA" id="ARBA00023125"/>
    </source>
</evidence>
<comment type="caution">
    <text evidence="6">The sequence shown here is derived from an EMBL/GenBank/DDBJ whole genome shotgun (WGS) entry which is preliminary data.</text>
</comment>
<dbReference type="GO" id="GO:0000976">
    <property type="term" value="F:transcription cis-regulatory region binding"/>
    <property type="evidence" value="ECO:0007669"/>
    <property type="project" value="TreeGrafter"/>
</dbReference>
<dbReference type="SUPFAM" id="SSF53850">
    <property type="entry name" value="Periplasmic binding protein-like II"/>
    <property type="match status" value="1"/>
</dbReference>
<keyword evidence="7" id="KW-1185">Reference proteome</keyword>
<evidence type="ECO:0000313" key="7">
    <source>
        <dbReference type="Proteomes" id="UP000283077"/>
    </source>
</evidence>
<name>A0A437QLM6_9GAMM</name>
<dbReference type="OrthoDB" id="196624at2"/>
<evidence type="ECO:0000313" key="6">
    <source>
        <dbReference type="EMBL" id="RVU35424.1"/>
    </source>
</evidence>
<keyword evidence="3" id="KW-0238">DNA-binding</keyword>
<dbReference type="GO" id="GO:0003700">
    <property type="term" value="F:DNA-binding transcription factor activity"/>
    <property type="evidence" value="ECO:0007669"/>
    <property type="project" value="InterPro"/>
</dbReference>
<dbReference type="Pfam" id="PF00126">
    <property type="entry name" value="HTH_1"/>
    <property type="match status" value="1"/>
</dbReference>
<accession>A0A437QLM6</accession>
<dbReference type="Proteomes" id="UP000283077">
    <property type="component" value="Unassembled WGS sequence"/>
</dbReference>
<evidence type="ECO:0000259" key="5">
    <source>
        <dbReference type="PROSITE" id="PS50931"/>
    </source>
</evidence>
<dbReference type="PANTHER" id="PTHR30126:SF91">
    <property type="entry name" value="LYSR FAMILY TRANSCRIPTIONAL REGULATOR"/>
    <property type="match status" value="1"/>
</dbReference>
<feature type="domain" description="HTH lysR-type" evidence="5">
    <location>
        <begin position="47"/>
        <end position="104"/>
    </location>
</feature>
<evidence type="ECO:0000256" key="2">
    <source>
        <dbReference type="ARBA" id="ARBA00023015"/>
    </source>
</evidence>
<evidence type="ECO:0000256" key="4">
    <source>
        <dbReference type="ARBA" id="ARBA00023163"/>
    </source>
</evidence>
<dbReference type="PANTHER" id="PTHR30126">
    <property type="entry name" value="HTH-TYPE TRANSCRIPTIONAL REGULATOR"/>
    <property type="match status" value="1"/>
</dbReference>
<proteinExistence type="inferred from homology"/>
<dbReference type="PROSITE" id="PS50931">
    <property type="entry name" value="HTH_LYSR"/>
    <property type="match status" value="1"/>
</dbReference>
<dbReference type="AlphaFoldDB" id="A0A437QLM6"/>
<dbReference type="Pfam" id="PF03466">
    <property type="entry name" value="LysR_substrate"/>
    <property type="match status" value="1"/>
</dbReference>
<comment type="similarity">
    <text evidence="1">Belongs to the LysR transcriptional regulatory family.</text>
</comment>
<dbReference type="Gene3D" id="1.10.10.10">
    <property type="entry name" value="Winged helix-like DNA-binding domain superfamily/Winged helix DNA-binding domain"/>
    <property type="match status" value="1"/>
</dbReference>
<keyword evidence="2" id="KW-0805">Transcription regulation</keyword>
<sequence length="354" mass="39258">MTGIYLRVYLFDRTASFDQSWLYVHNTACATNPGSRWLNPMQSLNTLTLHYLQAFVLSAELGSVSAAARALGKRQSQVSSWVQELEAELAIELFSRSGNSLQLSAAGATLLPLAQHTLAQSGRLQAAASALQQHQILVLKVGVALHIPQPILTEAIVSFIQQQPQVQIHLCTKNESLLMEGLLNREFDMVLLHESVELHNSRYDYCRVGHYDEVMVARAGHPLAAQHKVSPADLAPFRELICATDHQQQLEESGYSGHFSLIDDFSTLRTVLLNTDSIALLPRILIQNDLQQGMLVPLPLSFELSPIRRRLELRWPLGGQHHQLVGCWLALVQQTLSNLHSDTPLGRSSSSTGI</sequence>
<organism evidence="6 7">
    <name type="scientific">Rheinheimera riviphila</name>
    <dbReference type="NCBI Taxonomy" id="1834037"/>
    <lineage>
        <taxon>Bacteria</taxon>
        <taxon>Pseudomonadati</taxon>
        <taxon>Pseudomonadota</taxon>
        <taxon>Gammaproteobacteria</taxon>
        <taxon>Chromatiales</taxon>
        <taxon>Chromatiaceae</taxon>
        <taxon>Rheinheimera</taxon>
    </lineage>
</organism>
<dbReference type="SUPFAM" id="SSF46785">
    <property type="entry name" value="Winged helix' DNA-binding domain"/>
    <property type="match status" value="1"/>
</dbReference>
<dbReference type="InterPro" id="IPR036390">
    <property type="entry name" value="WH_DNA-bd_sf"/>
</dbReference>
<keyword evidence="4" id="KW-0804">Transcription</keyword>
<dbReference type="EMBL" id="SACS01000015">
    <property type="protein sequence ID" value="RVU35424.1"/>
    <property type="molecule type" value="Genomic_DNA"/>
</dbReference>
<dbReference type="Gene3D" id="3.40.190.290">
    <property type="match status" value="1"/>
</dbReference>
<reference evidence="6 7" key="1">
    <citation type="submission" date="2019-01" db="EMBL/GenBank/DDBJ databases">
        <authorList>
            <person name="Chen W.-M."/>
        </authorList>
    </citation>
    <scope>NUCLEOTIDE SEQUENCE [LARGE SCALE GENOMIC DNA]</scope>
    <source>
        <strain evidence="6 7">KYPC3</strain>
    </source>
</reference>
<gene>
    <name evidence="6" type="ORF">EOE67_13690</name>
</gene>
<dbReference type="InterPro" id="IPR000847">
    <property type="entry name" value="LysR_HTH_N"/>
</dbReference>
<evidence type="ECO:0000256" key="1">
    <source>
        <dbReference type="ARBA" id="ARBA00009437"/>
    </source>
</evidence>
<dbReference type="InterPro" id="IPR036388">
    <property type="entry name" value="WH-like_DNA-bd_sf"/>
</dbReference>